<sequence>MKKILVPTDFSTEADYALEAAAKIAATSGASIELLHIVEDLPHETFSPAGDYIPQNSMDKLFVMKLIEKAHEQLHARMQDKKLAGIQLTHEVKVGNVYKHIAQSIAGERVDLIVMGTKGDSGLHELLVGSNTEKVVRFATCPVLSIRKQPEAFELKNVVLAANFEENYSSFLHKLLEWQKLFNFSLHVVHINTPLNFDTSANIEEKMVRFSKKYQLQNYTFTIVNEFSYEAGIINFASKTKADMIVMLTHGRRGLAYFMDGSITGNVVNHANIPVLSYRIIS</sequence>
<dbReference type="PANTHER" id="PTHR46268:SF6">
    <property type="entry name" value="UNIVERSAL STRESS PROTEIN UP12"/>
    <property type="match status" value="1"/>
</dbReference>
<organism evidence="3 4">
    <name type="scientific">Rhodocytophaga aerolata</name>
    <dbReference type="NCBI Taxonomy" id="455078"/>
    <lineage>
        <taxon>Bacteria</taxon>
        <taxon>Pseudomonadati</taxon>
        <taxon>Bacteroidota</taxon>
        <taxon>Cytophagia</taxon>
        <taxon>Cytophagales</taxon>
        <taxon>Rhodocytophagaceae</taxon>
        <taxon>Rhodocytophaga</taxon>
    </lineage>
</organism>
<dbReference type="RefSeq" id="WP_302038817.1">
    <property type="nucleotide sequence ID" value="NZ_JAUKPO010000009.1"/>
</dbReference>
<gene>
    <name evidence="3" type="ORF">Q0590_17195</name>
</gene>
<name>A0ABT8R7E7_9BACT</name>
<accession>A0ABT8R7E7</accession>
<dbReference type="PANTHER" id="PTHR46268">
    <property type="entry name" value="STRESS RESPONSE PROTEIN NHAX"/>
    <property type="match status" value="1"/>
</dbReference>
<evidence type="ECO:0000313" key="3">
    <source>
        <dbReference type="EMBL" id="MDO1448012.1"/>
    </source>
</evidence>
<dbReference type="Proteomes" id="UP001168528">
    <property type="component" value="Unassembled WGS sequence"/>
</dbReference>
<dbReference type="InterPro" id="IPR006016">
    <property type="entry name" value="UspA"/>
</dbReference>
<dbReference type="PRINTS" id="PR01438">
    <property type="entry name" value="UNVRSLSTRESS"/>
</dbReference>
<feature type="domain" description="UspA" evidence="2">
    <location>
        <begin position="1"/>
        <end position="147"/>
    </location>
</feature>
<dbReference type="InterPro" id="IPR006015">
    <property type="entry name" value="Universal_stress_UspA"/>
</dbReference>
<dbReference type="Pfam" id="PF00582">
    <property type="entry name" value="Usp"/>
    <property type="match status" value="2"/>
</dbReference>
<dbReference type="SUPFAM" id="SSF52402">
    <property type="entry name" value="Adenine nucleotide alpha hydrolases-like"/>
    <property type="match status" value="2"/>
</dbReference>
<evidence type="ECO:0000313" key="4">
    <source>
        <dbReference type="Proteomes" id="UP001168528"/>
    </source>
</evidence>
<evidence type="ECO:0000259" key="2">
    <source>
        <dbReference type="Pfam" id="PF00582"/>
    </source>
</evidence>
<dbReference type="Gene3D" id="3.40.50.620">
    <property type="entry name" value="HUPs"/>
    <property type="match status" value="2"/>
</dbReference>
<dbReference type="InterPro" id="IPR014729">
    <property type="entry name" value="Rossmann-like_a/b/a_fold"/>
</dbReference>
<protein>
    <submittedName>
        <fullName evidence="3">Universal stress protein</fullName>
    </submittedName>
</protein>
<dbReference type="EMBL" id="JAUKPO010000009">
    <property type="protein sequence ID" value="MDO1448012.1"/>
    <property type="molecule type" value="Genomic_DNA"/>
</dbReference>
<keyword evidence="4" id="KW-1185">Reference proteome</keyword>
<evidence type="ECO:0000256" key="1">
    <source>
        <dbReference type="ARBA" id="ARBA00008791"/>
    </source>
</evidence>
<comment type="caution">
    <text evidence="3">The sequence shown here is derived from an EMBL/GenBank/DDBJ whole genome shotgun (WGS) entry which is preliminary data.</text>
</comment>
<reference evidence="3" key="1">
    <citation type="submission" date="2023-07" db="EMBL/GenBank/DDBJ databases">
        <title>The genome sequence of Rhodocytophaga aerolata KACC 12507.</title>
        <authorList>
            <person name="Zhang X."/>
        </authorList>
    </citation>
    <scope>NUCLEOTIDE SEQUENCE</scope>
    <source>
        <strain evidence="3">KACC 12507</strain>
    </source>
</reference>
<proteinExistence type="inferred from homology"/>
<feature type="domain" description="UspA" evidence="2">
    <location>
        <begin position="156"/>
        <end position="277"/>
    </location>
</feature>
<comment type="similarity">
    <text evidence="1">Belongs to the universal stress protein A family.</text>
</comment>
<dbReference type="CDD" id="cd00293">
    <property type="entry name" value="USP-like"/>
    <property type="match status" value="2"/>
</dbReference>